<organism evidence="1 2">
    <name type="scientific">Trichomonas vaginalis (strain ATCC PRA-98 / G3)</name>
    <dbReference type="NCBI Taxonomy" id="412133"/>
    <lineage>
        <taxon>Eukaryota</taxon>
        <taxon>Metamonada</taxon>
        <taxon>Parabasalia</taxon>
        <taxon>Trichomonadida</taxon>
        <taxon>Trichomonadidae</taxon>
        <taxon>Trichomonas</taxon>
    </lineage>
</organism>
<gene>
    <name evidence="1" type="ORF">TVAG_211520</name>
</gene>
<evidence type="ECO:0000313" key="2">
    <source>
        <dbReference type="Proteomes" id="UP000001542"/>
    </source>
</evidence>
<dbReference type="RefSeq" id="XP_001318923.1">
    <property type="nucleotide sequence ID" value="XM_001318888.1"/>
</dbReference>
<dbReference type="AlphaFoldDB" id="A2EKZ2"/>
<proteinExistence type="predicted"/>
<protein>
    <submittedName>
        <fullName evidence="1">Uncharacterized protein</fullName>
    </submittedName>
</protein>
<dbReference type="InParanoid" id="A2EKZ2"/>
<dbReference type="Proteomes" id="UP000001542">
    <property type="component" value="Unassembled WGS sequence"/>
</dbReference>
<dbReference type="VEuPathDB" id="TrichDB:TVAGG3_1014020"/>
<dbReference type="KEGG" id="tva:4764579"/>
<name>A2EKZ2_TRIV3</name>
<sequence>MSRNVTVINDDANDDQMAADALRRNFPIPRSDQIDNPCNPYIPDVQVEPKPMDVDKFKLLYHISHAQVTPPDENIALEHTELYQLLLQSFNEGNDENLQEHIIRKYLLLAQSRFFELTNTKSLIQIGIMHGDLLDLAEKLDSSQKYPGLSDFCNMLLGETFDLFSSTISQIAKRQYWSQSASASDLISKVLQRELMNLRTTPVNNMMILSSCLVRRSIESAPENDRNTILEWAAKEHISVK</sequence>
<keyword evidence="2" id="KW-1185">Reference proteome</keyword>
<accession>A2EKZ2</accession>
<dbReference type="VEuPathDB" id="TrichDB:TVAG_211520"/>
<evidence type="ECO:0000313" key="1">
    <source>
        <dbReference type="EMBL" id="EAY06700.1"/>
    </source>
</evidence>
<dbReference type="EMBL" id="DS113417">
    <property type="protein sequence ID" value="EAY06700.1"/>
    <property type="molecule type" value="Genomic_DNA"/>
</dbReference>
<reference evidence="1" key="2">
    <citation type="journal article" date="2007" name="Science">
        <title>Draft genome sequence of the sexually transmitted pathogen Trichomonas vaginalis.</title>
        <authorList>
            <person name="Carlton J.M."/>
            <person name="Hirt R.P."/>
            <person name="Silva J.C."/>
            <person name="Delcher A.L."/>
            <person name="Schatz M."/>
            <person name="Zhao Q."/>
            <person name="Wortman J.R."/>
            <person name="Bidwell S.L."/>
            <person name="Alsmark U.C.M."/>
            <person name="Besteiro S."/>
            <person name="Sicheritz-Ponten T."/>
            <person name="Noel C.J."/>
            <person name="Dacks J.B."/>
            <person name="Foster P.G."/>
            <person name="Simillion C."/>
            <person name="Van de Peer Y."/>
            <person name="Miranda-Saavedra D."/>
            <person name="Barton G.J."/>
            <person name="Westrop G.D."/>
            <person name="Mueller S."/>
            <person name="Dessi D."/>
            <person name="Fiori P.L."/>
            <person name="Ren Q."/>
            <person name="Paulsen I."/>
            <person name="Zhang H."/>
            <person name="Bastida-Corcuera F.D."/>
            <person name="Simoes-Barbosa A."/>
            <person name="Brown M.T."/>
            <person name="Hayes R.D."/>
            <person name="Mukherjee M."/>
            <person name="Okumura C.Y."/>
            <person name="Schneider R."/>
            <person name="Smith A.J."/>
            <person name="Vanacova S."/>
            <person name="Villalvazo M."/>
            <person name="Haas B.J."/>
            <person name="Pertea M."/>
            <person name="Feldblyum T.V."/>
            <person name="Utterback T.R."/>
            <person name="Shu C.L."/>
            <person name="Osoegawa K."/>
            <person name="de Jong P.J."/>
            <person name="Hrdy I."/>
            <person name="Horvathova L."/>
            <person name="Zubacova Z."/>
            <person name="Dolezal P."/>
            <person name="Malik S.B."/>
            <person name="Logsdon J.M. Jr."/>
            <person name="Henze K."/>
            <person name="Gupta A."/>
            <person name="Wang C.C."/>
            <person name="Dunne R.L."/>
            <person name="Upcroft J.A."/>
            <person name="Upcroft P."/>
            <person name="White O."/>
            <person name="Salzberg S.L."/>
            <person name="Tang P."/>
            <person name="Chiu C.-H."/>
            <person name="Lee Y.-S."/>
            <person name="Embley T.M."/>
            <person name="Coombs G.H."/>
            <person name="Mottram J.C."/>
            <person name="Tachezy J."/>
            <person name="Fraser-Liggett C.M."/>
            <person name="Johnson P.J."/>
        </authorList>
    </citation>
    <scope>NUCLEOTIDE SEQUENCE [LARGE SCALE GENOMIC DNA]</scope>
    <source>
        <strain evidence="1">G3</strain>
    </source>
</reference>
<reference evidence="1" key="1">
    <citation type="submission" date="2006-10" db="EMBL/GenBank/DDBJ databases">
        <authorList>
            <person name="Amadeo P."/>
            <person name="Zhao Q."/>
            <person name="Wortman J."/>
            <person name="Fraser-Liggett C."/>
            <person name="Carlton J."/>
        </authorList>
    </citation>
    <scope>NUCLEOTIDE SEQUENCE</scope>
    <source>
        <strain evidence="1">G3</strain>
    </source>
</reference>